<dbReference type="EMBL" id="BSYR01000027">
    <property type="protein sequence ID" value="GMI95485.1"/>
    <property type="molecule type" value="Genomic_DNA"/>
</dbReference>
<evidence type="ECO:0000313" key="2">
    <source>
        <dbReference type="Proteomes" id="UP001165190"/>
    </source>
</evidence>
<keyword evidence="2" id="KW-1185">Reference proteome</keyword>
<dbReference type="OrthoDB" id="999762at2759"/>
<sequence length="121" mass="13110">MERMMMDAASGGAIVNKAPTQAKDLINIMAANYQQFNLAHDTISRRVNEVNVSSLEDNISNLTSLVQKLALGNTQQVKACGICTSQGHATDMCPTLQEESIEDANAIGGPYSKKKYNPYSN</sequence>
<dbReference type="AlphaFoldDB" id="A0A9W7IIN1"/>
<accession>A0A9W7IIN1</accession>
<protein>
    <recommendedName>
        <fullName evidence="3">Retrotransposon gag protein</fullName>
    </recommendedName>
</protein>
<name>A0A9W7IIN1_HIBTR</name>
<proteinExistence type="predicted"/>
<comment type="caution">
    <text evidence="1">The sequence shown here is derived from an EMBL/GenBank/DDBJ whole genome shotgun (WGS) entry which is preliminary data.</text>
</comment>
<organism evidence="1 2">
    <name type="scientific">Hibiscus trionum</name>
    <name type="common">Flower of an hour</name>
    <dbReference type="NCBI Taxonomy" id="183268"/>
    <lineage>
        <taxon>Eukaryota</taxon>
        <taxon>Viridiplantae</taxon>
        <taxon>Streptophyta</taxon>
        <taxon>Embryophyta</taxon>
        <taxon>Tracheophyta</taxon>
        <taxon>Spermatophyta</taxon>
        <taxon>Magnoliopsida</taxon>
        <taxon>eudicotyledons</taxon>
        <taxon>Gunneridae</taxon>
        <taxon>Pentapetalae</taxon>
        <taxon>rosids</taxon>
        <taxon>malvids</taxon>
        <taxon>Malvales</taxon>
        <taxon>Malvaceae</taxon>
        <taxon>Malvoideae</taxon>
        <taxon>Hibiscus</taxon>
    </lineage>
</organism>
<dbReference type="Proteomes" id="UP001165190">
    <property type="component" value="Unassembled WGS sequence"/>
</dbReference>
<reference evidence="1" key="1">
    <citation type="submission" date="2023-05" db="EMBL/GenBank/DDBJ databases">
        <title>Genome and transcriptome analyses reveal genes involved in the formation of fine ridges on petal epidermal cells in Hibiscus trionum.</title>
        <authorList>
            <person name="Koshimizu S."/>
            <person name="Masuda S."/>
            <person name="Ishii T."/>
            <person name="Shirasu K."/>
            <person name="Hoshino A."/>
            <person name="Arita M."/>
        </authorList>
    </citation>
    <scope>NUCLEOTIDE SEQUENCE</scope>
    <source>
        <strain evidence="1">Hamamatsu line</strain>
    </source>
</reference>
<evidence type="ECO:0008006" key="3">
    <source>
        <dbReference type="Google" id="ProtNLM"/>
    </source>
</evidence>
<evidence type="ECO:0000313" key="1">
    <source>
        <dbReference type="EMBL" id="GMI95485.1"/>
    </source>
</evidence>
<gene>
    <name evidence="1" type="ORF">HRI_003217800</name>
</gene>